<evidence type="ECO:0000313" key="2">
    <source>
        <dbReference type="Proteomes" id="UP001060919"/>
    </source>
</evidence>
<dbReference type="KEGG" id="aup:AsAng_0057760"/>
<organism evidence="1 2">
    <name type="scientific">Aureispira anguillae</name>
    <dbReference type="NCBI Taxonomy" id="2864201"/>
    <lineage>
        <taxon>Bacteria</taxon>
        <taxon>Pseudomonadati</taxon>
        <taxon>Bacteroidota</taxon>
        <taxon>Saprospiria</taxon>
        <taxon>Saprospirales</taxon>
        <taxon>Saprospiraceae</taxon>
        <taxon>Aureispira</taxon>
    </lineage>
</organism>
<keyword evidence="2" id="KW-1185">Reference proteome</keyword>
<dbReference type="AlphaFoldDB" id="A0A916DVC2"/>
<name>A0A916DVC2_9BACT</name>
<dbReference type="EMBL" id="AP026867">
    <property type="protein sequence ID" value="BDS14994.1"/>
    <property type="molecule type" value="Genomic_DNA"/>
</dbReference>
<gene>
    <name evidence="1" type="ORF">AsAng_0057760</name>
</gene>
<dbReference type="Proteomes" id="UP001060919">
    <property type="component" value="Chromosome"/>
</dbReference>
<protein>
    <submittedName>
        <fullName evidence="1">DUF6268 family outer membrane beta-barrel protein</fullName>
    </submittedName>
</protein>
<dbReference type="RefSeq" id="WP_264790186.1">
    <property type="nucleotide sequence ID" value="NZ_AP026867.1"/>
</dbReference>
<evidence type="ECO:0000313" key="1">
    <source>
        <dbReference type="EMBL" id="BDS14994.1"/>
    </source>
</evidence>
<accession>A0A916DVC2</accession>
<sequence length="339" mass="39069">MKYYFNIIVFLLLSTISRGQSFIFNQFFQPSIRINSTYSHDFNFLNKDRLHQGQADINCIIPIKSKLKLKVDWKKLLTLRLKKTAKLKAYQLFWNFRPKLMYLDLAYKDTTALHPFKQKKHFTYGFTTGISGVHLIAKAMRKPKLLFYSINIGLQEDLQSIQATPIPSVTAMIGFAHIKNFNFYWYYGLFFSYNNGQIIPAPFFGLQAKLSKGIWVNITLPVQIRFSFKASSTLKIDLTAGLSNFSTAFGHRANHQTIERYVFGNFRIRSSITANIKLSSQAILYLEAGCYPYQFPSFRWNSPPFPSPTLSPSVYGNISLYYTFKKSLLGSTIDGIILF</sequence>
<proteinExistence type="predicted"/>
<reference evidence="1" key="1">
    <citation type="submission" date="2022-09" db="EMBL/GenBank/DDBJ databases">
        <title>Aureispira anguillicida sp. nov., isolated from Leptocephalus of Japanese eel Anguilla japonica.</title>
        <authorList>
            <person name="Yuasa K."/>
            <person name="Mekata T."/>
            <person name="Ikunari K."/>
        </authorList>
    </citation>
    <scope>NUCLEOTIDE SEQUENCE</scope>
    <source>
        <strain evidence="1">EL160426</strain>
    </source>
</reference>